<dbReference type="Pfam" id="PF19406">
    <property type="entry name" value="PKD_5"/>
    <property type="match status" value="11"/>
</dbReference>
<evidence type="ECO:0000313" key="2">
    <source>
        <dbReference type="EMBL" id="SHF90240.1"/>
    </source>
</evidence>
<keyword evidence="3" id="KW-1185">Reference proteome</keyword>
<feature type="domain" description="PKD" evidence="1">
    <location>
        <begin position="609"/>
        <end position="663"/>
    </location>
</feature>
<feature type="domain" description="PKD" evidence="1">
    <location>
        <begin position="44"/>
        <end position="118"/>
    </location>
</feature>
<dbReference type="CDD" id="cd00146">
    <property type="entry name" value="PKD"/>
    <property type="match status" value="1"/>
</dbReference>
<gene>
    <name evidence="2" type="ORF">SAMN05444396_102353</name>
</gene>
<dbReference type="InterPro" id="IPR013783">
    <property type="entry name" value="Ig-like_fold"/>
</dbReference>
<protein>
    <submittedName>
        <fullName evidence="2">Gliding motility-associated C-terminal domain-containing protein</fullName>
    </submittedName>
</protein>
<dbReference type="InterPro" id="IPR025667">
    <property type="entry name" value="SprB_repeat"/>
</dbReference>
<proteinExistence type="predicted"/>
<dbReference type="SUPFAM" id="SSF49299">
    <property type="entry name" value="PKD domain"/>
    <property type="match status" value="4"/>
</dbReference>
<dbReference type="Pfam" id="PF18911">
    <property type="entry name" value="PKD_4"/>
    <property type="match status" value="2"/>
</dbReference>
<dbReference type="InterPro" id="IPR000601">
    <property type="entry name" value="PKD_dom"/>
</dbReference>
<dbReference type="PROSITE" id="PS50093">
    <property type="entry name" value="PKD"/>
    <property type="match status" value="3"/>
</dbReference>
<dbReference type="Pfam" id="PF13573">
    <property type="entry name" value="SprB"/>
    <property type="match status" value="4"/>
</dbReference>
<dbReference type="Gene3D" id="2.60.40.10">
    <property type="entry name" value="Immunoglobulins"/>
    <property type="match status" value="4"/>
</dbReference>
<dbReference type="InterPro" id="IPR022409">
    <property type="entry name" value="PKD/Chitinase_dom"/>
</dbReference>
<dbReference type="Pfam" id="PF00801">
    <property type="entry name" value="PKD"/>
    <property type="match status" value="1"/>
</dbReference>
<dbReference type="InterPro" id="IPR035986">
    <property type="entry name" value="PKD_dom_sf"/>
</dbReference>
<dbReference type="Proteomes" id="UP000184036">
    <property type="component" value="Unassembled WGS sequence"/>
</dbReference>
<dbReference type="STRING" id="271157.SAMN05444396_102353"/>
<name>A0A1M5FFC2_9FLAO</name>
<accession>A0A1M5FFC2</accession>
<dbReference type="InterPro" id="IPR045828">
    <property type="entry name" value="PKD_Bacteroidetes"/>
</dbReference>
<dbReference type="EMBL" id="FQWE01000002">
    <property type="protein sequence ID" value="SHF90240.1"/>
    <property type="molecule type" value="Genomic_DNA"/>
</dbReference>
<dbReference type="OrthoDB" id="7794186at2"/>
<dbReference type="Gene3D" id="2.60.40.740">
    <property type="match status" value="2"/>
</dbReference>
<dbReference type="InterPro" id="IPR026341">
    <property type="entry name" value="T9SS_type_B"/>
</dbReference>
<evidence type="ECO:0000259" key="1">
    <source>
        <dbReference type="PROSITE" id="PS50093"/>
    </source>
</evidence>
<feature type="domain" description="PKD" evidence="1">
    <location>
        <begin position="3181"/>
        <end position="3230"/>
    </location>
</feature>
<dbReference type="RefSeq" id="WP_072988558.1">
    <property type="nucleotide sequence ID" value="NZ_FQWE01000002.1"/>
</dbReference>
<evidence type="ECO:0000313" key="3">
    <source>
        <dbReference type="Proteomes" id="UP000184036"/>
    </source>
</evidence>
<organism evidence="2 3">
    <name type="scientific">Flavobacterium segetis</name>
    <dbReference type="NCBI Taxonomy" id="271157"/>
    <lineage>
        <taxon>Bacteria</taxon>
        <taxon>Pseudomonadati</taxon>
        <taxon>Bacteroidota</taxon>
        <taxon>Flavobacteriia</taxon>
        <taxon>Flavobacteriales</taxon>
        <taxon>Flavobacteriaceae</taxon>
        <taxon>Flavobacterium</taxon>
    </lineage>
</organism>
<dbReference type="NCBIfam" id="TIGR04131">
    <property type="entry name" value="Bac_Flav_CTERM"/>
    <property type="match status" value="1"/>
</dbReference>
<dbReference type="SMART" id="SM00089">
    <property type="entry name" value="PKD"/>
    <property type="match status" value="3"/>
</dbReference>
<dbReference type="Pfam" id="PF13585">
    <property type="entry name" value="CHU_C"/>
    <property type="match status" value="1"/>
</dbReference>
<sequence length="3335" mass="343641">MKKSFCLTILIFSVYFQNFICYSNEIINPLIKVETAVVSSFSTSPAADSNGTITICQGQKVTYTNTSAGNGSSLTFAWSFPGGDTDSAATEGPHTITYNIAGSYTATLIVNGASSSVNVVVTSPTSTAVIALVEGNAWGTSTFNGKTYFTYCSGNSSAPGGLFSFVTNSTNTSAQTQHLFDWGDLQSDSYTGKNLSDPFHDYETSGTFQLTYTLVNPGGCSITKTYDIYIGASPTATINSGGIPVLCSPGSVTYNIFAGAQNSPNTQYTIQVNDGSNPVVFNHPPPATYTHNYTITSCGVNSNINGTSYPNSFQASITASNPCGTSTSAIGPINIQTPPDADFTRTPNNNSICIGTLVTFNNTTTGGLNIGPAPNYTCTSTYKKYWTITGPSGNIAVTSDGLLVPNSFISAVSNFGFNTNKPNNSGAWTNTASDQLNITFNTPGNYTITLYTGSNSCGITSESQTICVNPEVIADFTLDPASGCAPVTVVLDNLSSLPSCSNTNSYRWQITPSNPENCPSATAPGWSFTTGNSTSFEPVIDFTSPGVYTVQLTTSLQNAVAGLLCEPDVKSQTITIKGKPSTTLTSETICEGTTITLNPTVFNCYATQEVAYTWDFGSTPPTSISSTTASNLTVTFATAGTYNYSLTLTNECGSSVFLSSITVNPSVQISASGPVATCLNTSVQLTGAISGGATTGLWTASVTGGIFNPNNTALSPTYTPPLNYTGAIQFTLTSAKPEGPCASKSITFPVNFNAQATVDAGNYPVLCQNASLQLNGIIGGAASSATWSSSIGGTFSNINSVTSTFTPPVGFTGPVELTLTTNNPDGPCNAEVDIATFTVIETPTMNPVNDFVVCHNTAIPQIIFTGTNSTNYSWTNNNSLTGLSASGTNPIAFTPTNIGSTPLVSTIIVTPFNTSNGVSCAGIPISFTITVNPLGNVNLPSSQVVCNGAPTTAIAFTTPNTVGTTTYNWSSSNPNIGLTPTTGSGNIASFNAINNGTVPLVTTITVTPTFSNDGSSCPGATKTFTITVNPTGQVKQPVDETFCNGAAVIPTAFATLNTGGTTTYAWTNNTTGFGLAASGTGNLPTFTAINTTNTPIIATITVTPTFTNGTVSCAGLTKTFAITINPSGKLDASTPQVVCNGTSTAAINFTTINTVGTTSYAWTNSATSIGLVASGSGDIASFNVVNTTSAPVIATITVTPTYTNNGVSCTGSPITFTITVNPTGQVTEPLAQTFCNGATTPSIQLNTTNTGGTTTYAWTNNNTTIGLGTSGTGNIPSFLASNTTNVPIVATITVIPTYTNGTVSCAGPSKTFTITINPLGQVQPITSQEVCNGTLISTINFTTTNTGGTTTTYAWTNSTPSIGLSATGSGNIASFNALNTTSSPIIATITVTPIYINNSVSCAGIAETFTITVNPSPVVSFSPINQVLCSGDTSALVTLSSATTGSTFSWVTTQPAGISESIVPSGSTTIPAQTFTNTTKAPITVTYVATASSSGSSNCPGSPYNYTITVNPRPSITESFTDAICSGESFFITPTDSTLNSIPTGTTYSWSAPVVTGSITGSVAATAQTTITGTLTNPTNTVQTATYTVTPTSTGCVGASFTVVISVNPKPVIPAQTTAICSETAFTITPTNAGAMIVPTGTTYTWTVAANTNITGQSASTATGITSISQTLTNTTNTVQTLTYTVTPTSGAAGNCAGTPFTVTVTVNPKPRVADYAVSSCSGSLFVGTPSSTSPNSIPTNTTYNWTVTNPTGITGASNQSTGLASIGQTLTNLTDTAINVVYNVTASSGIAPNNCTSTFAVTVTVNPTPTTLNLANLTYCNGVSTSEIVFTNNVLGTTYSWTNSNIAIGLAALGTGNVPVFTATNAGAAPITSTISVIATANGCSRTAETFTITVNPSPIVRFSLLNQVLCSGDTSALVTLSSTTSGVAFSWTAVQPIGITGVITSGTGTIPTQTLVNTTNAPITVTYKATAATSGASACVGVTYNYTITVNPRPSITESFTDAICSGTSFTVTPSNSTLNSIPTGTTYSWSAPVVTGGVTGGAAATAQTTITGVLNNPTNTVQTATYTVTPKYGDCAGASFTVLINVNPKPIITNQTATICSEAAFTINPINSGATIVPSGTTYTWTVGLNPNITGASASSDSGITTISQTLVNATNTAQIIDYTVTPVSGDTGNCAGSTFTITITVNPKPLVVDSTPAICSGTLFSGTPTNGAGSIVPAGTTYTWTTPLSNPLGAITGGSAQTTGVSTIGQILTNTTTAPATLEYTVTPTSGTCAGTPFTITVTVNPTPTTLGLTNQTYCSGVATSETIFTNNVLGTSYSWTNSNTAIGLAALGTGNISVFTATNAGTAPITSTISVIAKANGCSRIAETFTITVNPSPVVAFSPVAQILCSGDTSALVTLSSTTVGATFTWTASQPVGITGVITSGTGTIPVQTLVNTTNAPITITYVAIATTSGASACAGITSNYTITINPRPSIDNQPVIVICSEENFIVSPQNSVPDNGTLVPVGTTYNWTISNNPNITGASAGSGTEISQTLINPSNTIQSIIYTVTPIAGICTGDPFTITVNVFPKPDILFSIPNQTICNEYSTTQVDLMSTLTGNITFTWNATIPLGISGATISGTGVIPSQILTNTTNAPLTIMYSAIATFNNNGSSCVGTVYSYSITVNPTLSSSGNLSNYNGYNISVFGAADGAINLTTMGGSGVYTYSWTGPNGYTSVNEDLSDLVAGAYTVTINDRYCAPLVFTFILTQPPELLIQEDLSLTINLECYGNSNGAVGVSITQESVSPYDFELYDSLGNLAGSLINSTNLNPQFTGLIAGIYSLKVIDTNGGFKILAGLKVSQPSEIIITATTTPITCYGGNDASITLIVTGGVGPYLVTWNNLATGLFQNNLATGNYTITVTDLNRCIKTITVNIPEAPIFTINPLVVNVSCFGANDGSINLNLIGGISPLTLTWADGSTAGLIRNNLPPGTYAVTISDGTPCQIRRSFIIVEPQLLALDANVTNALDCNNANSGAINLLVSGGTPPFSYVWSNGSVTEDLIAVPASNYVVTVTDARNCKASGNYSIVRPSAIVLKVETITDFNCETKTVKQSFVAKASGGVPPFQYVWSSGSTSGSNNEIMNTSQNGLVILNALDSRGCSSTYTFDVKIPELGNPSFTTRSKGYDTYSFYSIEDPIQFSNTASGDFINVAWDFGDGTFSNEKNPIHIYKKEGTYVITQTVTYPFGCVYVHIITLELQKGYILIPPTAFTPNNDGINDYFAPVFLGLNDIHFDVYDTWGSLIYSESGENIRGWDGKINDKEGENGNYYFIITAKTFYGTTINDRGALVLIN</sequence>
<reference evidence="3" key="1">
    <citation type="submission" date="2016-11" db="EMBL/GenBank/DDBJ databases">
        <authorList>
            <person name="Varghese N."/>
            <person name="Submissions S."/>
        </authorList>
    </citation>
    <scope>NUCLEOTIDE SEQUENCE [LARGE SCALE GENOMIC DNA]</scope>
    <source>
        <strain evidence="3">DSM 19741</strain>
    </source>
</reference>